<gene>
    <name evidence="1" type="ORF">CLV83_4064</name>
</gene>
<proteinExistence type="predicted"/>
<organism evidence="1 2">
    <name type="scientific">Marinobacterium mangrovicola</name>
    <dbReference type="NCBI Taxonomy" id="1476959"/>
    <lineage>
        <taxon>Bacteria</taxon>
        <taxon>Pseudomonadati</taxon>
        <taxon>Pseudomonadota</taxon>
        <taxon>Gammaproteobacteria</taxon>
        <taxon>Oceanospirillales</taxon>
        <taxon>Oceanospirillaceae</taxon>
        <taxon>Marinobacterium</taxon>
    </lineage>
</organism>
<accession>A0A4R1GBH2</accession>
<evidence type="ECO:0000313" key="2">
    <source>
        <dbReference type="Proteomes" id="UP000294546"/>
    </source>
</evidence>
<dbReference type="AlphaFoldDB" id="A0A4R1GBH2"/>
<evidence type="ECO:0000313" key="1">
    <source>
        <dbReference type="EMBL" id="TCK03009.1"/>
    </source>
</evidence>
<comment type="caution">
    <text evidence="1">The sequence shown here is derived from an EMBL/GenBank/DDBJ whole genome shotgun (WGS) entry which is preliminary data.</text>
</comment>
<name>A0A4R1GBH2_9GAMM</name>
<dbReference type="Proteomes" id="UP000294546">
    <property type="component" value="Unassembled WGS sequence"/>
</dbReference>
<keyword evidence="2" id="KW-1185">Reference proteome</keyword>
<dbReference type="RefSeq" id="WP_132296948.1">
    <property type="nucleotide sequence ID" value="NZ_SMFU01000013.1"/>
</dbReference>
<dbReference type="EMBL" id="SMFU01000013">
    <property type="protein sequence ID" value="TCK03009.1"/>
    <property type="molecule type" value="Genomic_DNA"/>
</dbReference>
<protein>
    <submittedName>
        <fullName evidence="1">Uncharacterized protein</fullName>
    </submittedName>
</protein>
<reference evidence="1 2" key="1">
    <citation type="submission" date="2019-03" db="EMBL/GenBank/DDBJ databases">
        <title>Genomic Encyclopedia of Archaeal and Bacterial Type Strains, Phase II (KMG-II): from individual species to whole genera.</title>
        <authorList>
            <person name="Goeker M."/>
        </authorList>
    </citation>
    <scope>NUCLEOTIDE SEQUENCE [LARGE SCALE GENOMIC DNA]</scope>
    <source>
        <strain evidence="1 2">DSM 27697</strain>
    </source>
</reference>
<sequence>MDSLITPLISSDKDVYFRCERCDGPVKVSTESQKLLAQDKGIGHKCNGCGDYYIIMSCPKCDETHILNNIKWDQYRNGKEFKCHKCESIFYKTLLVFGLKMSDAILKNTNASSKNFHLETEFITYAKSKLDDDKAEELAQIHGALNVRVNIVRKKLDEINKIGFSGWEAYKTTNNLIPTGKLNPEESAFIISNALTSILDIFSQELALACRLKISSRDSSFNRIISRNLLCDNHQSLHIVLTEFKKTFSYDYICSLRNCLQHRYSIPLRVQSSYKIESPSAIDKSHYPSTHKVILPDNPDKPIKKITFDNSFYLEILFKEIYDDIISLISNSYKELLKQT</sequence>